<keyword evidence="2" id="KW-1185">Reference proteome</keyword>
<dbReference type="EMBL" id="VSTH01000094">
    <property type="protein sequence ID" value="TYO63646.1"/>
    <property type="molecule type" value="Genomic_DNA"/>
</dbReference>
<protein>
    <submittedName>
        <fullName evidence="1">Uncharacterized protein</fullName>
    </submittedName>
</protein>
<evidence type="ECO:0000313" key="2">
    <source>
        <dbReference type="Proteomes" id="UP000324797"/>
    </source>
</evidence>
<sequence length="90" mass="10218">MTSDSPLWDLSNVAKWLHFFVNERKFETDRSSVSGADIKRIAGIDATYQLFLEERSARILPRRGRGRGARFLLGPSDHRERIAVSNGRSA</sequence>
<dbReference type="Proteomes" id="UP000324797">
    <property type="component" value="Unassembled WGS sequence"/>
</dbReference>
<gene>
    <name evidence="1" type="ORF">FXV83_26060</name>
</gene>
<comment type="caution">
    <text evidence="1">The sequence shown here is derived from an EMBL/GenBank/DDBJ whole genome shotgun (WGS) entry which is preliminary data.</text>
</comment>
<accession>A0A5S4YGX6</accession>
<organism evidence="1 2">
    <name type="scientific">Bradyrhizobium hipponense</name>
    <dbReference type="NCBI Taxonomy" id="2605638"/>
    <lineage>
        <taxon>Bacteria</taxon>
        <taxon>Pseudomonadati</taxon>
        <taxon>Pseudomonadota</taxon>
        <taxon>Alphaproteobacteria</taxon>
        <taxon>Hyphomicrobiales</taxon>
        <taxon>Nitrobacteraceae</taxon>
        <taxon>Bradyrhizobium</taxon>
    </lineage>
</organism>
<reference evidence="1 2" key="1">
    <citation type="submission" date="2019-08" db="EMBL/GenBank/DDBJ databases">
        <title>Bradyrhizobium hipponensis sp. nov., a rhizobium isolated from a Lupinus angustifolius root nodule in Tunisia.</title>
        <authorList>
            <person name="Off K."/>
            <person name="Rejili M."/>
            <person name="Mars M."/>
            <person name="Brachmann A."/>
            <person name="Marin M."/>
        </authorList>
    </citation>
    <scope>NUCLEOTIDE SEQUENCE [LARGE SCALE GENOMIC DNA]</scope>
    <source>
        <strain evidence="2">aSej3</strain>
    </source>
</reference>
<proteinExistence type="predicted"/>
<dbReference type="AlphaFoldDB" id="A0A5S4YGX6"/>
<name>A0A5S4YGX6_9BRAD</name>
<evidence type="ECO:0000313" key="1">
    <source>
        <dbReference type="EMBL" id="TYO63646.1"/>
    </source>
</evidence>